<dbReference type="InterPro" id="IPR050738">
    <property type="entry name" value="Sulfatase"/>
</dbReference>
<evidence type="ECO:0000256" key="3">
    <source>
        <dbReference type="ARBA" id="ARBA00022801"/>
    </source>
</evidence>
<keyword evidence="8" id="KW-1185">Reference proteome</keyword>
<dbReference type="PROSITE" id="PS00523">
    <property type="entry name" value="SULFATASE_1"/>
    <property type="match status" value="1"/>
</dbReference>
<keyword evidence="4" id="KW-0106">Calcium</keyword>
<accession>A0ABZ0GLM6</accession>
<evidence type="ECO:0000313" key="8">
    <source>
        <dbReference type="Proteomes" id="UP001301442"/>
    </source>
</evidence>
<feature type="domain" description="Sulfatase N-terminal" evidence="6">
    <location>
        <begin position="35"/>
        <end position="347"/>
    </location>
</feature>
<dbReference type="InterPro" id="IPR024607">
    <property type="entry name" value="Sulfatase_CS"/>
</dbReference>
<sequence>MNTKLLFSIAMILSISIITLMCFLSPAHAKSSTSPNIVLIISDDAGYADFGFQGSKIIETPNIDAIAKSGVTFTRGYVSAPVCAPSRAGLLTGRYQQRFSFERNLTTKEDLNRGIAQSEKTMGDHFKALGYRTAAIGKWHLGNKDVYHPNNRGFDHFYGLLDGSRDYFKQVIKKPADKYKVLQRNGELLTETTGYVTDLLTNETIDFIERNKTQPFFAYVSYTAVHTPMHAQAHRLTAVPESVVDPKRRKLIAMTASLDDNIGRIIAKLDQLGLSENTLVVFLNDNGGALTNASINAPLRGYKGSTFEGAIRVPMVVKWPGHIKENSHYDQTVISLDLLPTLLAAANAKPIENTPTIDGKNLLPYLSGANASSPHESIFFKYHSGRAHIKGDWKWMTTKLKQADGSKKLFKFLFNLKNDPAEQNNLLNSHPEKVTELRLEWQDWFFDMPGIWTQL</sequence>
<dbReference type="Proteomes" id="UP001301442">
    <property type="component" value="Chromosome"/>
</dbReference>
<keyword evidence="5" id="KW-0732">Signal</keyword>
<dbReference type="SUPFAM" id="SSF53649">
    <property type="entry name" value="Alkaline phosphatase-like"/>
    <property type="match status" value="1"/>
</dbReference>
<dbReference type="EMBL" id="CP136600">
    <property type="protein sequence ID" value="WOH36268.1"/>
    <property type="molecule type" value="Genomic_DNA"/>
</dbReference>
<evidence type="ECO:0000313" key="7">
    <source>
        <dbReference type="EMBL" id="WOH36268.1"/>
    </source>
</evidence>
<evidence type="ECO:0000256" key="1">
    <source>
        <dbReference type="ARBA" id="ARBA00008779"/>
    </source>
</evidence>
<keyword evidence="3" id="KW-0378">Hydrolase</keyword>
<comment type="similarity">
    <text evidence="1">Belongs to the sulfatase family.</text>
</comment>
<dbReference type="PANTHER" id="PTHR42693">
    <property type="entry name" value="ARYLSULFATASE FAMILY MEMBER"/>
    <property type="match status" value="1"/>
</dbReference>
<reference evidence="7 8" key="1">
    <citation type="submission" date="2023-09" db="EMBL/GenBank/DDBJ databases">
        <authorList>
            <person name="Qi X."/>
        </authorList>
    </citation>
    <scope>NUCLEOTIDE SEQUENCE [LARGE SCALE GENOMIC DNA]</scope>
    <source>
        <strain evidence="7 8">S1-1</strain>
    </source>
</reference>
<name>A0ABZ0GLM6_9GAMM</name>
<dbReference type="InterPro" id="IPR017850">
    <property type="entry name" value="Alkaline_phosphatase_core_sf"/>
</dbReference>
<dbReference type="PANTHER" id="PTHR42693:SF33">
    <property type="entry name" value="ARYLSULFATASE"/>
    <property type="match status" value="1"/>
</dbReference>
<evidence type="ECO:0000259" key="6">
    <source>
        <dbReference type="Pfam" id="PF00884"/>
    </source>
</evidence>
<gene>
    <name evidence="7" type="ORF">RI844_12910</name>
</gene>
<keyword evidence="2" id="KW-0479">Metal-binding</keyword>
<feature type="signal peptide" evidence="5">
    <location>
        <begin position="1"/>
        <end position="29"/>
    </location>
</feature>
<organism evidence="7 8">
    <name type="scientific">Thalassotalea fonticola</name>
    <dbReference type="NCBI Taxonomy" id="3065649"/>
    <lineage>
        <taxon>Bacteria</taxon>
        <taxon>Pseudomonadati</taxon>
        <taxon>Pseudomonadota</taxon>
        <taxon>Gammaproteobacteria</taxon>
        <taxon>Alteromonadales</taxon>
        <taxon>Colwelliaceae</taxon>
        <taxon>Thalassotalea</taxon>
    </lineage>
</organism>
<evidence type="ECO:0000256" key="5">
    <source>
        <dbReference type="SAM" id="SignalP"/>
    </source>
</evidence>
<dbReference type="InterPro" id="IPR000917">
    <property type="entry name" value="Sulfatase_N"/>
</dbReference>
<evidence type="ECO:0000256" key="4">
    <source>
        <dbReference type="ARBA" id="ARBA00022837"/>
    </source>
</evidence>
<dbReference type="Pfam" id="PF00884">
    <property type="entry name" value="Sulfatase"/>
    <property type="match status" value="1"/>
</dbReference>
<dbReference type="RefSeq" id="WP_348395082.1">
    <property type="nucleotide sequence ID" value="NZ_CP136600.1"/>
</dbReference>
<feature type="chain" id="PRO_5045780801" evidence="5">
    <location>
        <begin position="30"/>
        <end position="455"/>
    </location>
</feature>
<protein>
    <submittedName>
        <fullName evidence="7">Sulfatase-like hydrolase/transferase</fullName>
    </submittedName>
</protein>
<dbReference type="Gene3D" id="3.40.720.10">
    <property type="entry name" value="Alkaline Phosphatase, subunit A"/>
    <property type="match status" value="1"/>
</dbReference>
<dbReference type="Gene3D" id="3.30.1120.10">
    <property type="match status" value="1"/>
</dbReference>
<proteinExistence type="inferred from homology"/>
<evidence type="ECO:0000256" key="2">
    <source>
        <dbReference type="ARBA" id="ARBA00022723"/>
    </source>
</evidence>
<dbReference type="PROSITE" id="PS00149">
    <property type="entry name" value="SULFATASE_2"/>
    <property type="match status" value="1"/>
</dbReference>